<evidence type="ECO:0000256" key="1">
    <source>
        <dbReference type="SAM" id="Coils"/>
    </source>
</evidence>
<dbReference type="EMBL" id="CAJJDN010000064">
    <property type="protein sequence ID" value="CAD8095320.1"/>
    <property type="molecule type" value="Genomic_DNA"/>
</dbReference>
<organism evidence="3 4">
    <name type="scientific">Paramecium sonneborni</name>
    <dbReference type="NCBI Taxonomy" id="65129"/>
    <lineage>
        <taxon>Eukaryota</taxon>
        <taxon>Sar</taxon>
        <taxon>Alveolata</taxon>
        <taxon>Ciliophora</taxon>
        <taxon>Intramacronucleata</taxon>
        <taxon>Oligohymenophorea</taxon>
        <taxon>Peniculida</taxon>
        <taxon>Parameciidae</taxon>
        <taxon>Paramecium</taxon>
    </lineage>
</organism>
<sequence length="950" mass="113007">MNLPNKSKKPDRMMRTLFISQPIIFQSKAISKSDMVLETGQESISTRPYNFQTLESQSIQQNGFGLNTNIFYDNLNILENDLGKLRVLKPGQVNPLYSQSQKCSTQNIFQDAENEERKKFIDYTGIPRFEKLKQDKLIKYSVVGYQQFLKTHQEKKKQYDQKKIKNQNTNNGITEDSAIEEQLQVKTSQFSEKLIQQSRKTPKKNRGDQKFLNKRDLVQIMRDAEKRIQQGEKEQEEQERKLPQNIRNAITREQRSIKKHEEVKSLWENLNIQVASNCFRKPEETIMARSDQYREKNQMVQALELCKGDDEKNNSRYWYLRLRWYDHKDSRPPFTLLTSKNQQQSERKFENRLTNRFVTDTDAERLYQQQQFVLSDIQSNFNAKLVENPFKQVETVISQQKLKSQQLTSTDQFNFQESPKSKLYSTKLESMYHQKLKGKPKNKFADCQDYLSLTGENQFKRELRMLKREQQQEFKIAEIPTEEQELVINTWNTRNLAKSGEQIFNKWHERRLEKCLEFIQEITDNKYIPPFFQNSVCRLEQLQIYLKSYGIDTQAYELKDMIGRLGGFEDRLLFSQFQDRYLRLPGNVQKKEAEISFIRLLYEEIQLERQLDDQRVRIFRRWDYNQEILFNKLCPGSNAVDFNKMRKFFIRIRQNLNDEDIKLLLKRVGNGDGTIMSFEDFSQALKTQKQRAQEKIQIPIMKNSILLNKQNNNSNYMDKFRKRYKPLQTQQSFIQKDGCQTPRAKTPTPSRNTEPKLARTKTPNQLTEQKSFINENKAINNLMSIYLNQQRCLQNVMIQLDEVVLLKSLNQNDWHKQWQTFSVNSQDISYDYFINILTYYDKRLPFKDKIDIIDLPVSALTIADNLFQLLRDQELQLQKARIQYLKQDQVNSLDIYFVKGYMDVLDVFQILQKSTITNVSLQDAELIIARFNNFNGQKQITKEVFLNEIN</sequence>
<keyword evidence="1" id="KW-0175">Coiled coil</keyword>
<proteinExistence type="predicted"/>
<feature type="region of interest" description="Disordered" evidence="2">
    <location>
        <begin position="156"/>
        <end position="176"/>
    </location>
</feature>
<gene>
    <name evidence="3" type="ORF">PSON_ATCC_30995.1.T0640116</name>
</gene>
<reference evidence="3" key="1">
    <citation type="submission" date="2021-01" db="EMBL/GenBank/DDBJ databases">
        <authorList>
            <consortium name="Genoscope - CEA"/>
            <person name="William W."/>
        </authorList>
    </citation>
    <scope>NUCLEOTIDE SEQUENCE</scope>
</reference>
<feature type="coiled-coil region" evidence="1">
    <location>
        <begin position="214"/>
        <end position="241"/>
    </location>
</feature>
<dbReference type="AlphaFoldDB" id="A0A8S1NUF0"/>
<dbReference type="Proteomes" id="UP000692954">
    <property type="component" value="Unassembled WGS sequence"/>
</dbReference>
<name>A0A8S1NUF0_9CILI</name>
<protein>
    <submittedName>
        <fullName evidence="3">Uncharacterized protein</fullName>
    </submittedName>
</protein>
<feature type="region of interest" description="Disordered" evidence="2">
    <location>
        <begin position="735"/>
        <end position="763"/>
    </location>
</feature>
<evidence type="ECO:0000313" key="4">
    <source>
        <dbReference type="Proteomes" id="UP000692954"/>
    </source>
</evidence>
<accession>A0A8S1NUF0</accession>
<evidence type="ECO:0000256" key="2">
    <source>
        <dbReference type="SAM" id="MobiDB-lite"/>
    </source>
</evidence>
<dbReference type="OrthoDB" id="301697at2759"/>
<evidence type="ECO:0000313" key="3">
    <source>
        <dbReference type="EMBL" id="CAD8095320.1"/>
    </source>
</evidence>
<comment type="caution">
    <text evidence="3">The sequence shown here is derived from an EMBL/GenBank/DDBJ whole genome shotgun (WGS) entry which is preliminary data.</text>
</comment>
<keyword evidence="4" id="KW-1185">Reference proteome</keyword>